<evidence type="ECO:0000256" key="4">
    <source>
        <dbReference type="ARBA" id="ARBA00022553"/>
    </source>
</evidence>
<reference evidence="15 16" key="1">
    <citation type="submission" date="2015-02" db="EMBL/GenBank/DDBJ databases">
        <title>Evolution of amylase-binding proteins of oral streptococcal species.</title>
        <authorList>
            <person name="Haase E.M."/>
        </authorList>
    </citation>
    <scope>NUCLEOTIDE SEQUENCE [LARGE SCALE GENOMIC DNA]</scope>
    <source>
        <strain evidence="15 16">SK145</strain>
    </source>
</reference>
<comment type="caution">
    <text evidence="15">The sequence shown here is derived from an EMBL/GenBank/DDBJ whole genome shotgun (WGS) entry which is preliminary data.</text>
</comment>
<dbReference type="SUPFAM" id="SSF55785">
    <property type="entry name" value="PYP-like sensor domain (PAS domain)"/>
    <property type="match status" value="1"/>
</dbReference>
<evidence type="ECO:0000313" key="16">
    <source>
        <dbReference type="Proteomes" id="UP000033590"/>
    </source>
</evidence>
<feature type="coiled-coil region" evidence="9">
    <location>
        <begin position="68"/>
        <end position="95"/>
    </location>
</feature>
<dbReference type="Proteomes" id="UP000033590">
    <property type="component" value="Unassembled WGS sequence"/>
</dbReference>
<dbReference type="PROSITE" id="PS50109">
    <property type="entry name" value="HIS_KIN"/>
    <property type="match status" value="1"/>
</dbReference>
<dbReference type="InterPro" id="IPR013767">
    <property type="entry name" value="PAS_fold"/>
</dbReference>
<dbReference type="GO" id="GO:0000155">
    <property type="term" value="F:phosphorelay sensor kinase activity"/>
    <property type="evidence" value="ECO:0007669"/>
    <property type="project" value="InterPro"/>
</dbReference>
<dbReference type="InterPro" id="IPR003660">
    <property type="entry name" value="HAMP_dom"/>
</dbReference>
<dbReference type="FunFam" id="3.30.565.10:FF:000006">
    <property type="entry name" value="Sensor histidine kinase WalK"/>
    <property type="match status" value="1"/>
</dbReference>
<dbReference type="InterPro" id="IPR004358">
    <property type="entry name" value="Sig_transdc_His_kin-like_C"/>
</dbReference>
<evidence type="ECO:0000256" key="5">
    <source>
        <dbReference type="ARBA" id="ARBA00022679"/>
    </source>
</evidence>
<feature type="domain" description="Histidine kinase" evidence="11">
    <location>
        <begin position="215"/>
        <end position="435"/>
    </location>
</feature>
<dbReference type="InterPro" id="IPR000014">
    <property type="entry name" value="PAS"/>
</dbReference>
<dbReference type="Pfam" id="PF00989">
    <property type="entry name" value="PAS"/>
    <property type="match status" value="1"/>
</dbReference>
<dbReference type="PATRIC" id="fig|28037.215.peg.1575"/>
<dbReference type="Pfam" id="PF22610">
    <property type="entry name" value="CovS-like_HAMP"/>
    <property type="match status" value="1"/>
</dbReference>
<dbReference type="PANTHER" id="PTHR45453:SF1">
    <property type="entry name" value="PHOSPHATE REGULON SENSOR PROTEIN PHOR"/>
    <property type="match status" value="1"/>
</dbReference>
<name>A0A0F2DPB9_STRMT</name>
<dbReference type="Pfam" id="PF00512">
    <property type="entry name" value="HisKA"/>
    <property type="match status" value="1"/>
</dbReference>
<dbReference type="InterPro" id="IPR035965">
    <property type="entry name" value="PAS-like_dom_sf"/>
</dbReference>
<dbReference type="InterPro" id="IPR005467">
    <property type="entry name" value="His_kinase_dom"/>
</dbReference>
<keyword evidence="5 15" id="KW-0808">Transferase</keyword>
<dbReference type="InterPro" id="IPR003661">
    <property type="entry name" value="HisK_dim/P_dom"/>
</dbReference>
<dbReference type="FunFam" id="1.10.287.130:FF:000001">
    <property type="entry name" value="Two-component sensor histidine kinase"/>
    <property type="match status" value="1"/>
</dbReference>
<evidence type="ECO:0000256" key="1">
    <source>
        <dbReference type="ARBA" id="ARBA00000085"/>
    </source>
</evidence>
<feature type="domain" description="PAS" evidence="12">
    <location>
        <begin position="92"/>
        <end position="158"/>
    </location>
</feature>
<keyword evidence="10" id="KW-1133">Transmembrane helix</keyword>
<evidence type="ECO:0000256" key="7">
    <source>
        <dbReference type="ARBA" id="ARBA00023012"/>
    </source>
</evidence>
<dbReference type="AlphaFoldDB" id="A0A0F2DPB9"/>
<evidence type="ECO:0000256" key="6">
    <source>
        <dbReference type="ARBA" id="ARBA00022777"/>
    </source>
</evidence>
<dbReference type="PROSITE" id="PS50112">
    <property type="entry name" value="PAS"/>
    <property type="match status" value="1"/>
</dbReference>
<dbReference type="GO" id="GO:0005886">
    <property type="term" value="C:plasma membrane"/>
    <property type="evidence" value="ECO:0007669"/>
    <property type="project" value="TreeGrafter"/>
</dbReference>
<dbReference type="EC" id="2.7.13.3" evidence="3"/>
<evidence type="ECO:0000256" key="9">
    <source>
        <dbReference type="SAM" id="Coils"/>
    </source>
</evidence>
<evidence type="ECO:0000313" key="15">
    <source>
        <dbReference type="EMBL" id="KJQ71815.1"/>
    </source>
</evidence>
<evidence type="ECO:0000256" key="3">
    <source>
        <dbReference type="ARBA" id="ARBA00012438"/>
    </source>
</evidence>
<evidence type="ECO:0000256" key="10">
    <source>
        <dbReference type="SAM" id="Phobius"/>
    </source>
</evidence>
<dbReference type="Gene3D" id="3.30.450.20">
    <property type="entry name" value="PAS domain"/>
    <property type="match status" value="1"/>
</dbReference>
<dbReference type="Gene3D" id="3.30.565.10">
    <property type="entry name" value="Histidine kinase-like ATPase, C-terminal domain"/>
    <property type="match status" value="1"/>
</dbReference>
<keyword evidence="6 15" id="KW-0418">Kinase</keyword>
<dbReference type="PRINTS" id="PR00344">
    <property type="entry name" value="BCTRLSENSOR"/>
</dbReference>
<dbReference type="InterPro" id="IPR050351">
    <property type="entry name" value="BphY/WalK/GraS-like"/>
</dbReference>
<feature type="domain" description="PAC" evidence="13">
    <location>
        <begin position="157"/>
        <end position="211"/>
    </location>
</feature>
<dbReference type="NCBIfam" id="NF033093">
    <property type="entry name" value="HK_VicK"/>
    <property type="match status" value="1"/>
</dbReference>
<dbReference type="CDD" id="cd00082">
    <property type="entry name" value="HisKA"/>
    <property type="match status" value="1"/>
</dbReference>
<evidence type="ECO:0000256" key="2">
    <source>
        <dbReference type="ARBA" id="ARBA00004370"/>
    </source>
</evidence>
<dbReference type="GO" id="GO:0004721">
    <property type="term" value="F:phosphoprotein phosphatase activity"/>
    <property type="evidence" value="ECO:0007669"/>
    <property type="project" value="TreeGrafter"/>
</dbReference>
<dbReference type="SUPFAM" id="SSF47384">
    <property type="entry name" value="Homodimeric domain of signal transducing histidine kinase"/>
    <property type="match status" value="1"/>
</dbReference>
<evidence type="ECO:0000256" key="8">
    <source>
        <dbReference type="ARBA" id="ARBA00023136"/>
    </source>
</evidence>
<dbReference type="CDD" id="cd00130">
    <property type="entry name" value="PAS"/>
    <property type="match status" value="1"/>
</dbReference>
<sequence length="449" mass="51415">MIKLIKDTVLTSDFIFILILLGFILVVTLLLLENRRDNIRLKQINQKVKDLIAGDYSQVLDMQGSSEITNITNNLNDLSEVIRLTQENLEQESKRLNSILSYMTDGVLATNRRGKITMINDMAKKQLGVQKEEVLNKSILELLQIEDEYELRDLITQVPELMIDSQDANGEYLSLRVRFALVRRESGFISGLVAVLHDTTEQEKEERERRLFVSNVSHELRTPLTSVKSYLEALDEGALSEPVAPDFIKVSLDETNRMMRMVTDLLHLSRIDNATSHLDVELINFTAFITFILNRFDKMRGLDEEKKYELVRDYPITSVWIEIDTDKMTQVIDNILNNAIKYSPDGGKITVTMKTTDDQMILSISDQGLGIPKQDLPRIFDRFYRVDRARSRAQGGTGLGLSIAKEIIKQHKGFIWAKSIYGKGSTFTIVLPYDKDAVKEEVWEDEVED</sequence>
<keyword evidence="10" id="KW-0812">Transmembrane</keyword>
<protein>
    <recommendedName>
        <fullName evidence="3">histidine kinase</fullName>
        <ecNumber evidence="3">2.7.13.3</ecNumber>
    </recommendedName>
</protein>
<gene>
    <name evidence="15" type="primary">hk02</name>
    <name evidence="15" type="ORF">TZ93_01606</name>
</gene>
<dbReference type="Pfam" id="PF02518">
    <property type="entry name" value="HATPase_c"/>
    <property type="match status" value="1"/>
</dbReference>
<evidence type="ECO:0000259" key="14">
    <source>
        <dbReference type="PROSITE" id="PS50885"/>
    </source>
</evidence>
<evidence type="ECO:0000259" key="12">
    <source>
        <dbReference type="PROSITE" id="PS50112"/>
    </source>
</evidence>
<dbReference type="SMART" id="SM00387">
    <property type="entry name" value="HATPase_c"/>
    <property type="match status" value="1"/>
</dbReference>
<dbReference type="CDD" id="cd00075">
    <property type="entry name" value="HATPase"/>
    <property type="match status" value="1"/>
</dbReference>
<dbReference type="Gene3D" id="1.10.287.130">
    <property type="match status" value="1"/>
</dbReference>
<feature type="transmembrane region" description="Helical" evidence="10">
    <location>
        <begin position="14"/>
        <end position="32"/>
    </location>
</feature>
<comment type="catalytic activity">
    <reaction evidence="1">
        <text>ATP + protein L-histidine = ADP + protein N-phospho-L-histidine.</text>
        <dbReference type="EC" id="2.7.13.3"/>
    </reaction>
</comment>
<dbReference type="InterPro" id="IPR054693">
    <property type="entry name" value="WalK-like_HAMP"/>
</dbReference>
<keyword evidence="9" id="KW-0175">Coiled coil</keyword>
<feature type="domain" description="HAMP" evidence="14">
    <location>
        <begin position="35"/>
        <end position="87"/>
    </location>
</feature>
<dbReference type="InterPro" id="IPR058096">
    <property type="entry name" value="WalK_streptococcus"/>
</dbReference>
<dbReference type="PROSITE" id="PS50885">
    <property type="entry name" value="HAMP"/>
    <property type="match status" value="1"/>
</dbReference>
<proteinExistence type="predicted"/>
<dbReference type="GO" id="GO:0016036">
    <property type="term" value="P:cellular response to phosphate starvation"/>
    <property type="evidence" value="ECO:0007669"/>
    <property type="project" value="TreeGrafter"/>
</dbReference>
<dbReference type="PROSITE" id="PS50113">
    <property type="entry name" value="PAC"/>
    <property type="match status" value="1"/>
</dbReference>
<dbReference type="EMBL" id="JYGS01000007">
    <property type="protein sequence ID" value="KJQ71815.1"/>
    <property type="molecule type" value="Genomic_DNA"/>
</dbReference>
<keyword evidence="7" id="KW-0902">Two-component regulatory system</keyword>
<dbReference type="InterPro" id="IPR003594">
    <property type="entry name" value="HATPase_dom"/>
</dbReference>
<evidence type="ECO:0000259" key="13">
    <source>
        <dbReference type="PROSITE" id="PS50113"/>
    </source>
</evidence>
<dbReference type="SUPFAM" id="SSF55874">
    <property type="entry name" value="ATPase domain of HSP90 chaperone/DNA topoisomerase II/histidine kinase"/>
    <property type="match status" value="1"/>
</dbReference>
<dbReference type="SMART" id="SM00091">
    <property type="entry name" value="PAS"/>
    <property type="match status" value="1"/>
</dbReference>
<dbReference type="PANTHER" id="PTHR45453">
    <property type="entry name" value="PHOSPHATE REGULON SENSOR PROTEIN PHOR"/>
    <property type="match status" value="1"/>
</dbReference>
<dbReference type="RefSeq" id="WP_045606974.1">
    <property type="nucleotide sequence ID" value="NZ_JYGS01000007.1"/>
</dbReference>
<dbReference type="SMART" id="SM00388">
    <property type="entry name" value="HisKA"/>
    <property type="match status" value="1"/>
</dbReference>
<dbReference type="InterPro" id="IPR000700">
    <property type="entry name" value="PAS-assoc_C"/>
</dbReference>
<evidence type="ECO:0000259" key="11">
    <source>
        <dbReference type="PROSITE" id="PS50109"/>
    </source>
</evidence>
<comment type="subcellular location">
    <subcellularLocation>
        <location evidence="2">Membrane</location>
    </subcellularLocation>
</comment>
<organism evidence="15 16">
    <name type="scientific">Streptococcus mitis</name>
    <dbReference type="NCBI Taxonomy" id="28037"/>
    <lineage>
        <taxon>Bacteria</taxon>
        <taxon>Bacillati</taxon>
        <taxon>Bacillota</taxon>
        <taxon>Bacilli</taxon>
        <taxon>Lactobacillales</taxon>
        <taxon>Streptococcaceae</taxon>
        <taxon>Streptococcus</taxon>
        <taxon>Streptococcus mitis group</taxon>
    </lineage>
</organism>
<accession>A0A0F2DPB9</accession>
<dbReference type="InterPro" id="IPR036097">
    <property type="entry name" value="HisK_dim/P_sf"/>
</dbReference>
<keyword evidence="8 10" id="KW-0472">Membrane</keyword>
<keyword evidence="4" id="KW-0597">Phosphoprotein</keyword>
<dbReference type="NCBIfam" id="TIGR00229">
    <property type="entry name" value="sensory_box"/>
    <property type="match status" value="1"/>
</dbReference>
<dbReference type="InterPro" id="IPR036890">
    <property type="entry name" value="HATPase_C_sf"/>
</dbReference>
<dbReference type="GO" id="GO:0006355">
    <property type="term" value="P:regulation of DNA-templated transcription"/>
    <property type="evidence" value="ECO:0007669"/>
    <property type="project" value="InterPro"/>
</dbReference>
<dbReference type="Gene3D" id="1.10.8.500">
    <property type="entry name" value="HAMP domain in histidine kinase"/>
    <property type="match status" value="1"/>
</dbReference>